<sequence>MKKTQDLQDSKSKSMRSRSPLKHRYPGSPKTPTKTRQRLSKSLEPSVYLRKATSLETEVREPFRSPSLRRYQENPRSLPNNCHDHVPSSRQRKLIQKMSEKSLPHTWKKGMSNPSGRSPKSPNNSNFDQKRAGAAKEFNSRQTSRNPEPITNRCQVGDESKPTDGREPSLHSPVRERKLGRSRRRRYKSQLVPKRQPGRDRGQHYRSRSPKRKLNTHRIVVPSPETLGEDSSKKMLNKPKFVSDEDAQSENFHKVRQLDASPLKQNKKRMSKSPPATKGRQYTEPSIQQNVQKKRPPKGLHQNRQRNFPKMFHQSPRSPRNGRNATIFGSPPPGPRITENPLL</sequence>
<accession>A0A9K3PK65</accession>
<dbReference type="Proteomes" id="UP000693970">
    <property type="component" value="Unassembled WGS sequence"/>
</dbReference>
<dbReference type="EMBL" id="JAGRRH010000020">
    <property type="protein sequence ID" value="KAG7347924.1"/>
    <property type="molecule type" value="Genomic_DNA"/>
</dbReference>
<feature type="compositionally biased region" description="Polar residues" evidence="1">
    <location>
        <begin position="315"/>
        <end position="324"/>
    </location>
</feature>
<feature type="compositionally biased region" description="Basic and acidic residues" evidence="1">
    <location>
        <begin position="156"/>
        <end position="179"/>
    </location>
</feature>
<evidence type="ECO:0000256" key="1">
    <source>
        <dbReference type="SAM" id="MobiDB-lite"/>
    </source>
</evidence>
<protein>
    <submittedName>
        <fullName evidence="2">Uncharacterized protein</fullName>
    </submittedName>
</protein>
<reference evidence="2" key="1">
    <citation type="journal article" date="2021" name="Sci. Rep.">
        <title>Diploid genomic architecture of Nitzschia inconspicua, an elite biomass production diatom.</title>
        <authorList>
            <person name="Oliver A."/>
            <person name="Podell S."/>
            <person name="Pinowska A."/>
            <person name="Traller J.C."/>
            <person name="Smith S.R."/>
            <person name="McClure R."/>
            <person name="Beliaev A."/>
            <person name="Bohutskyi P."/>
            <person name="Hill E.A."/>
            <person name="Rabines A."/>
            <person name="Zheng H."/>
            <person name="Allen L.Z."/>
            <person name="Kuo A."/>
            <person name="Grigoriev I.V."/>
            <person name="Allen A.E."/>
            <person name="Hazlebeck D."/>
            <person name="Allen E.E."/>
        </authorList>
    </citation>
    <scope>NUCLEOTIDE SEQUENCE</scope>
    <source>
        <strain evidence="2">Hildebrandi</strain>
    </source>
</reference>
<evidence type="ECO:0000313" key="3">
    <source>
        <dbReference type="Proteomes" id="UP000693970"/>
    </source>
</evidence>
<proteinExistence type="predicted"/>
<keyword evidence="3" id="KW-1185">Reference proteome</keyword>
<feature type="compositionally biased region" description="Basic residues" evidence="1">
    <location>
        <begin position="292"/>
        <end position="304"/>
    </location>
</feature>
<organism evidence="2 3">
    <name type="scientific">Nitzschia inconspicua</name>
    <dbReference type="NCBI Taxonomy" id="303405"/>
    <lineage>
        <taxon>Eukaryota</taxon>
        <taxon>Sar</taxon>
        <taxon>Stramenopiles</taxon>
        <taxon>Ochrophyta</taxon>
        <taxon>Bacillariophyta</taxon>
        <taxon>Bacillariophyceae</taxon>
        <taxon>Bacillariophycidae</taxon>
        <taxon>Bacillariales</taxon>
        <taxon>Bacillariaceae</taxon>
        <taxon>Nitzschia</taxon>
    </lineage>
</organism>
<feature type="compositionally biased region" description="Basic residues" evidence="1">
    <location>
        <begin position="204"/>
        <end position="216"/>
    </location>
</feature>
<feature type="compositionally biased region" description="Polar residues" evidence="1">
    <location>
        <begin position="112"/>
        <end position="127"/>
    </location>
</feature>
<gene>
    <name evidence="2" type="ORF">IV203_016629</name>
</gene>
<feature type="compositionally biased region" description="Basic and acidic residues" evidence="1">
    <location>
        <begin position="1"/>
        <end position="12"/>
    </location>
</feature>
<feature type="compositionally biased region" description="Basic residues" evidence="1">
    <location>
        <begin position="13"/>
        <end position="25"/>
    </location>
</feature>
<evidence type="ECO:0000313" key="2">
    <source>
        <dbReference type="EMBL" id="KAG7347924.1"/>
    </source>
</evidence>
<name>A0A9K3PK65_9STRA</name>
<comment type="caution">
    <text evidence="2">The sequence shown here is derived from an EMBL/GenBank/DDBJ whole genome shotgun (WGS) entry which is preliminary data.</text>
</comment>
<feature type="region of interest" description="Disordered" evidence="1">
    <location>
        <begin position="1"/>
        <end position="343"/>
    </location>
</feature>
<dbReference type="AlphaFoldDB" id="A0A9K3PK65"/>
<reference evidence="2" key="2">
    <citation type="submission" date="2021-04" db="EMBL/GenBank/DDBJ databases">
        <authorList>
            <person name="Podell S."/>
        </authorList>
    </citation>
    <scope>NUCLEOTIDE SEQUENCE</scope>
    <source>
        <strain evidence="2">Hildebrandi</strain>
    </source>
</reference>